<reference evidence="1" key="1">
    <citation type="submission" date="2022-08" db="UniProtKB">
        <authorList>
            <consortium name="EnsemblMetazoa"/>
        </authorList>
    </citation>
    <scope>IDENTIFICATION</scope>
</reference>
<dbReference type="AlphaFoldDB" id="A0A8W7PHG9"/>
<evidence type="ECO:0000313" key="1">
    <source>
        <dbReference type="EnsemblMetazoa" id="ACOM031550-PA.1"/>
    </source>
</evidence>
<dbReference type="PROSITE" id="PS51257">
    <property type="entry name" value="PROKAR_LIPOPROTEIN"/>
    <property type="match status" value="1"/>
</dbReference>
<dbReference type="Proteomes" id="UP000075882">
    <property type="component" value="Unassembled WGS sequence"/>
</dbReference>
<accession>A0A8W7PHG9</accession>
<dbReference type="EnsemblMetazoa" id="ACOM031550-RA">
    <property type="protein sequence ID" value="ACOM031550-PA.1"/>
    <property type="gene ID" value="ACOM031550"/>
</dbReference>
<proteinExistence type="predicted"/>
<name>A0A8W7PHG9_ANOCL</name>
<sequence>MRSSISKKCRADTSSYGFSTPLASSCCFRCITYWLRRCSAGLSTRLAPRPRPCSRAKNSSRCRQNSSYAGRAIRAPEGRIIGRHDQRKVGRKQYAGWVIPMVGYQPEHLIRDGIDFDANVALPNLFQQQRMLEQRVAMPDTFRAEHDGIELGK</sequence>
<protein>
    <submittedName>
        <fullName evidence="1">Uncharacterized protein</fullName>
    </submittedName>
</protein>
<organism evidence="1">
    <name type="scientific">Anopheles coluzzii</name>
    <name type="common">African malaria mosquito</name>
    <dbReference type="NCBI Taxonomy" id="1518534"/>
    <lineage>
        <taxon>Eukaryota</taxon>
        <taxon>Metazoa</taxon>
        <taxon>Ecdysozoa</taxon>
        <taxon>Arthropoda</taxon>
        <taxon>Hexapoda</taxon>
        <taxon>Insecta</taxon>
        <taxon>Pterygota</taxon>
        <taxon>Neoptera</taxon>
        <taxon>Endopterygota</taxon>
        <taxon>Diptera</taxon>
        <taxon>Nematocera</taxon>
        <taxon>Culicoidea</taxon>
        <taxon>Culicidae</taxon>
        <taxon>Anophelinae</taxon>
        <taxon>Anopheles</taxon>
    </lineage>
</organism>